<comment type="caution">
    <text evidence="3">The sequence shown here is derived from an EMBL/GenBank/DDBJ whole genome shotgun (WGS) entry which is preliminary data.</text>
</comment>
<evidence type="ECO:0000256" key="1">
    <source>
        <dbReference type="ARBA" id="ARBA00022679"/>
    </source>
</evidence>
<dbReference type="GO" id="GO:0008757">
    <property type="term" value="F:S-adenosylmethionine-dependent methyltransferase activity"/>
    <property type="evidence" value="ECO:0007669"/>
    <property type="project" value="InterPro"/>
</dbReference>
<evidence type="ECO:0000313" key="4">
    <source>
        <dbReference type="Proteomes" id="UP000570517"/>
    </source>
</evidence>
<dbReference type="RefSeq" id="WP_178360987.1">
    <property type="nucleotide sequence ID" value="NZ_JABFYL010000045.1"/>
</dbReference>
<dbReference type="Pfam" id="PF08241">
    <property type="entry name" value="Methyltransf_11"/>
    <property type="match status" value="1"/>
</dbReference>
<dbReference type="Gene3D" id="3.40.50.150">
    <property type="entry name" value="Vaccinia Virus protein VP39"/>
    <property type="match status" value="1"/>
</dbReference>
<dbReference type="SUPFAM" id="SSF53335">
    <property type="entry name" value="S-adenosyl-L-methionine-dependent methyltransferases"/>
    <property type="match status" value="1"/>
</dbReference>
<feature type="domain" description="Methyltransferase type 11" evidence="2">
    <location>
        <begin position="36"/>
        <end position="128"/>
    </location>
</feature>
<dbReference type="InterPro" id="IPR029063">
    <property type="entry name" value="SAM-dependent_MTases_sf"/>
</dbReference>
<dbReference type="InterPro" id="IPR050447">
    <property type="entry name" value="Erg6_SMT_methyltransf"/>
</dbReference>
<keyword evidence="1" id="KW-0808">Transferase</keyword>
<name>A0A850PXM4_9MYCO</name>
<dbReference type="Proteomes" id="UP000570517">
    <property type="component" value="Unassembled WGS sequence"/>
</dbReference>
<accession>A0A850PXM4</accession>
<dbReference type="PANTHER" id="PTHR44068:SF11">
    <property type="entry name" value="GERANYL DIPHOSPHATE 2-C-METHYLTRANSFERASE"/>
    <property type="match status" value="1"/>
</dbReference>
<dbReference type="PANTHER" id="PTHR44068">
    <property type="entry name" value="ZGC:194242"/>
    <property type="match status" value="1"/>
</dbReference>
<gene>
    <name evidence="3" type="ORF">HLY00_4480</name>
</gene>
<evidence type="ECO:0000259" key="2">
    <source>
        <dbReference type="Pfam" id="PF08241"/>
    </source>
</evidence>
<evidence type="ECO:0000313" key="3">
    <source>
        <dbReference type="EMBL" id="NVN52770.1"/>
    </source>
</evidence>
<dbReference type="EMBL" id="JABFYL010000045">
    <property type="protein sequence ID" value="NVN52770.1"/>
    <property type="molecule type" value="Genomic_DNA"/>
</dbReference>
<proteinExistence type="predicted"/>
<keyword evidence="4" id="KW-1185">Reference proteome</keyword>
<dbReference type="CDD" id="cd02440">
    <property type="entry name" value="AdoMet_MTases"/>
    <property type="match status" value="1"/>
</dbReference>
<reference evidence="3 4" key="1">
    <citation type="submission" date="2020-05" db="EMBL/GenBank/DDBJ databases">
        <title>Draft genome sequence of Mycobacterium hippocampi DL, isolated from European seabass, Dicentrarchus labrax, reared in fish farms.</title>
        <authorList>
            <person name="Stathopoulou P."/>
            <person name="Asimakis E."/>
            <person name="Tzokas K."/>
            <person name="Batargias C."/>
            <person name="Tsiamis G."/>
        </authorList>
    </citation>
    <scope>NUCLEOTIDE SEQUENCE [LARGE SCALE GENOMIC DNA]</scope>
    <source>
        <strain evidence="3 4">DL</strain>
    </source>
</reference>
<organism evidence="3 4">
    <name type="scientific">Mycolicibacterium hippocampi</name>
    <dbReference type="NCBI Taxonomy" id="659824"/>
    <lineage>
        <taxon>Bacteria</taxon>
        <taxon>Bacillati</taxon>
        <taxon>Actinomycetota</taxon>
        <taxon>Actinomycetes</taxon>
        <taxon>Mycobacteriales</taxon>
        <taxon>Mycobacteriaceae</taxon>
        <taxon>Mycolicibacterium</taxon>
    </lineage>
</organism>
<dbReference type="InterPro" id="IPR013216">
    <property type="entry name" value="Methyltransf_11"/>
</dbReference>
<dbReference type="AlphaFoldDB" id="A0A850PXM4"/>
<sequence>MAITSSREESHAGAEHFCRTVRSTESLLHPESVFVAGCGRGHEALYIRKELDVKVTGVDVAQHWDPIDSWAAGVDDFELQVGSVLDLPFADSSFDIVFYHHVIEHVSDPAASLRELARVLRPNGFIYIGTPNRHRAVGYLGSFDANLVQKMQWNLNDYKARVKGKFRNELGAHAGFSERELLALVERHFDGISVLTGDYLQFKYGGRIPKVLLAAICSNALRGVAAPSVYVSARRS</sequence>
<protein>
    <recommendedName>
        <fullName evidence="2">Methyltransferase type 11 domain-containing protein</fullName>
    </recommendedName>
</protein>